<dbReference type="GO" id="GO:0006508">
    <property type="term" value="P:proteolysis"/>
    <property type="evidence" value="ECO:0007669"/>
    <property type="project" value="UniProtKB-KW"/>
</dbReference>
<reference evidence="6" key="1">
    <citation type="journal article" date="2014" name="Front. Microbiol.">
        <title>High frequency of phylogenetically diverse reductive dehalogenase-homologous genes in deep subseafloor sedimentary metagenomes.</title>
        <authorList>
            <person name="Kawai M."/>
            <person name="Futagami T."/>
            <person name="Toyoda A."/>
            <person name="Takaki Y."/>
            <person name="Nishi S."/>
            <person name="Hori S."/>
            <person name="Arai W."/>
            <person name="Tsubouchi T."/>
            <person name="Morono Y."/>
            <person name="Uchiyama I."/>
            <person name="Ito T."/>
            <person name="Fujiyama A."/>
            <person name="Inagaki F."/>
            <person name="Takami H."/>
        </authorList>
    </citation>
    <scope>NUCLEOTIDE SEQUENCE</scope>
    <source>
        <strain evidence="6">Expedition CK06-06</strain>
    </source>
</reference>
<dbReference type="PROSITE" id="PS51892">
    <property type="entry name" value="SUBTILASE"/>
    <property type="match status" value="1"/>
</dbReference>
<feature type="domain" description="Peptidase S8/S53" evidence="5">
    <location>
        <begin position="84"/>
        <end position="251"/>
    </location>
</feature>
<evidence type="ECO:0000313" key="6">
    <source>
        <dbReference type="EMBL" id="GAJ00269.1"/>
    </source>
</evidence>
<dbReference type="PROSITE" id="PS00136">
    <property type="entry name" value="SUBTILASE_ASP"/>
    <property type="match status" value="1"/>
</dbReference>
<comment type="similarity">
    <text evidence="1">Belongs to the peptidase S8 family.</text>
</comment>
<keyword evidence="2" id="KW-0645">Protease</keyword>
<feature type="non-terminal residue" evidence="6">
    <location>
        <position position="252"/>
    </location>
</feature>
<dbReference type="EMBL" id="BARW01017230">
    <property type="protein sequence ID" value="GAJ00269.1"/>
    <property type="molecule type" value="Genomic_DNA"/>
</dbReference>
<dbReference type="GO" id="GO:0004252">
    <property type="term" value="F:serine-type endopeptidase activity"/>
    <property type="evidence" value="ECO:0007669"/>
    <property type="project" value="InterPro"/>
</dbReference>
<dbReference type="PANTHER" id="PTHR43806">
    <property type="entry name" value="PEPTIDASE S8"/>
    <property type="match status" value="1"/>
</dbReference>
<evidence type="ECO:0000256" key="3">
    <source>
        <dbReference type="ARBA" id="ARBA00022801"/>
    </source>
</evidence>
<evidence type="ECO:0000259" key="5">
    <source>
        <dbReference type="Pfam" id="PF00082"/>
    </source>
</evidence>
<protein>
    <recommendedName>
        <fullName evidence="5">Peptidase S8/S53 domain-containing protein</fullName>
    </recommendedName>
</protein>
<dbReference type="InterPro" id="IPR015500">
    <property type="entry name" value="Peptidase_S8_subtilisin-rel"/>
</dbReference>
<dbReference type="Pfam" id="PF00082">
    <property type="entry name" value="Peptidase_S8"/>
    <property type="match status" value="1"/>
</dbReference>
<dbReference type="Gene3D" id="3.40.50.200">
    <property type="entry name" value="Peptidase S8/S53 domain"/>
    <property type="match status" value="1"/>
</dbReference>
<dbReference type="InterPro" id="IPR036852">
    <property type="entry name" value="Peptidase_S8/S53_dom_sf"/>
</dbReference>
<evidence type="ECO:0000256" key="4">
    <source>
        <dbReference type="ARBA" id="ARBA00022825"/>
    </source>
</evidence>
<dbReference type="PRINTS" id="PR00723">
    <property type="entry name" value="SUBTILISIN"/>
</dbReference>
<organism evidence="6">
    <name type="scientific">marine sediment metagenome</name>
    <dbReference type="NCBI Taxonomy" id="412755"/>
    <lineage>
        <taxon>unclassified sequences</taxon>
        <taxon>metagenomes</taxon>
        <taxon>ecological metagenomes</taxon>
    </lineage>
</organism>
<dbReference type="AlphaFoldDB" id="X1T4V3"/>
<accession>X1T4V3</accession>
<dbReference type="InterPro" id="IPR050131">
    <property type="entry name" value="Peptidase_S8_subtilisin-like"/>
</dbReference>
<proteinExistence type="inferred from homology"/>
<name>X1T4V3_9ZZZZ</name>
<keyword evidence="3" id="KW-0378">Hydrolase</keyword>
<gene>
    <name evidence="6" type="ORF">S12H4_29817</name>
</gene>
<dbReference type="InterPro" id="IPR000209">
    <property type="entry name" value="Peptidase_S8/S53_dom"/>
</dbReference>
<sequence>MVVETFRVAVASKQVFCDLDQSTISKLRAKGCIVSNVGGVKAAIIPSPRVPTPVAAAPVYSPEELVWATGLEDLRLLTEPPLFGEGFNVAIIDTGIRETHEKITGHIIYSKNYTSDPMRDGFNHGTGVASIITTVAPLCNILNLKVLNDRGEGTEEELTLAIDDCLAMYDARKEITPLVINMSLGSPDDGNPNAPMRVACRAAIERGIWIGAAAGNDGPSPGTILSPACEEYVFATGSAKYDTPFSVSDFSG</sequence>
<evidence type="ECO:0000256" key="1">
    <source>
        <dbReference type="ARBA" id="ARBA00011073"/>
    </source>
</evidence>
<dbReference type="SUPFAM" id="SSF52743">
    <property type="entry name" value="Subtilisin-like"/>
    <property type="match status" value="1"/>
</dbReference>
<keyword evidence="4" id="KW-0720">Serine protease</keyword>
<evidence type="ECO:0000256" key="2">
    <source>
        <dbReference type="ARBA" id="ARBA00022670"/>
    </source>
</evidence>
<dbReference type="PANTHER" id="PTHR43806:SF11">
    <property type="entry name" value="CEREVISIN-RELATED"/>
    <property type="match status" value="1"/>
</dbReference>
<dbReference type="InterPro" id="IPR023827">
    <property type="entry name" value="Peptidase_S8_Asp-AS"/>
</dbReference>
<comment type="caution">
    <text evidence="6">The sequence shown here is derived from an EMBL/GenBank/DDBJ whole genome shotgun (WGS) entry which is preliminary data.</text>
</comment>